<keyword evidence="2" id="KW-0812">Transmembrane</keyword>
<comment type="similarity">
    <text evidence="1">Belongs to the bacterial sugar transferase family.</text>
</comment>
<dbReference type="PANTHER" id="PTHR30576:SF10">
    <property type="entry name" value="SLL5057 PROTEIN"/>
    <property type="match status" value="1"/>
</dbReference>
<protein>
    <submittedName>
        <fullName evidence="4">Lipopolysaccharide/colanic/teichoic acid biosynthesis glycosyltransferase</fullName>
    </submittedName>
</protein>
<accession>A0ABU1VUC5</accession>
<comment type="caution">
    <text evidence="4">The sequence shown here is derived from an EMBL/GenBank/DDBJ whole genome shotgun (WGS) entry which is preliminary data.</text>
</comment>
<dbReference type="Pfam" id="PF02397">
    <property type="entry name" value="Bac_transf"/>
    <property type="match status" value="1"/>
</dbReference>
<keyword evidence="5" id="KW-1185">Reference proteome</keyword>
<evidence type="ECO:0000259" key="3">
    <source>
        <dbReference type="Pfam" id="PF02397"/>
    </source>
</evidence>
<organism evidence="4 5">
    <name type="scientific">Rheinheimera soli</name>
    <dbReference type="NCBI Taxonomy" id="443616"/>
    <lineage>
        <taxon>Bacteria</taxon>
        <taxon>Pseudomonadati</taxon>
        <taxon>Pseudomonadota</taxon>
        <taxon>Gammaproteobacteria</taxon>
        <taxon>Chromatiales</taxon>
        <taxon>Chromatiaceae</taxon>
        <taxon>Rheinheimera</taxon>
    </lineage>
</organism>
<name>A0ABU1VUC5_9GAMM</name>
<feature type="domain" description="Bacterial sugar transferase" evidence="3">
    <location>
        <begin position="16"/>
        <end position="185"/>
    </location>
</feature>
<dbReference type="PANTHER" id="PTHR30576">
    <property type="entry name" value="COLANIC BIOSYNTHESIS UDP-GLUCOSE LIPID CARRIER TRANSFERASE"/>
    <property type="match status" value="1"/>
</dbReference>
<evidence type="ECO:0000313" key="4">
    <source>
        <dbReference type="EMBL" id="MDR7119323.1"/>
    </source>
</evidence>
<dbReference type="Proteomes" id="UP001257909">
    <property type="component" value="Unassembled WGS sequence"/>
</dbReference>
<dbReference type="InterPro" id="IPR003362">
    <property type="entry name" value="Bact_transf"/>
</dbReference>
<evidence type="ECO:0000256" key="1">
    <source>
        <dbReference type="ARBA" id="ARBA00006464"/>
    </source>
</evidence>
<keyword evidence="2" id="KW-0472">Membrane</keyword>
<sequence length="196" mass="21761">MACCIVQAQRDVMVIRLLDIVFSLTGLVLGFPLLVILTIIGLFDTGSPIFRQERVGRYKKPFTLVKFRTMKPDTASVASHLANASAITPFGGFLRRTKLDELPQLWNVLKGEMSLVGPRPCLFNQDELIAERDQRGVFNSRPGVTGLAQVNDIDMSTPVLLAETDQRMLHHLTVADYFKFIIMTVAGKGSGDRVKP</sequence>
<gene>
    <name evidence="4" type="ORF">J2W69_000238</name>
</gene>
<evidence type="ECO:0000256" key="2">
    <source>
        <dbReference type="SAM" id="Phobius"/>
    </source>
</evidence>
<evidence type="ECO:0000313" key="5">
    <source>
        <dbReference type="Proteomes" id="UP001257909"/>
    </source>
</evidence>
<reference evidence="4 5" key="1">
    <citation type="submission" date="2023-07" db="EMBL/GenBank/DDBJ databases">
        <title>Sorghum-associated microbial communities from plants grown in Nebraska, USA.</title>
        <authorList>
            <person name="Schachtman D."/>
        </authorList>
    </citation>
    <scope>NUCLEOTIDE SEQUENCE [LARGE SCALE GENOMIC DNA]</scope>
    <source>
        <strain evidence="4 5">4138</strain>
    </source>
</reference>
<keyword evidence="2" id="KW-1133">Transmembrane helix</keyword>
<dbReference type="EMBL" id="JAVDWR010000001">
    <property type="protein sequence ID" value="MDR7119323.1"/>
    <property type="molecule type" value="Genomic_DNA"/>
</dbReference>
<feature type="transmembrane region" description="Helical" evidence="2">
    <location>
        <begin position="20"/>
        <end position="43"/>
    </location>
</feature>
<proteinExistence type="inferred from homology"/>